<keyword evidence="3" id="KW-1185">Reference proteome</keyword>
<feature type="transmembrane region" description="Helical" evidence="1">
    <location>
        <begin position="102"/>
        <end position="122"/>
    </location>
</feature>
<gene>
    <name evidence="2" type="ORF">DET45_103107</name>
</gene>
<protein>
    <submittedName>
        <fullName evidence="2">Putative membrane protein</fullName>
    </submittedName>
</protein>
<dbReference type="RefSeq" id="WP_258306541.1">
    <property type="nucleotide sequence ID" value="NZ_QGTT01000003.1"/>
</dbReference>
<evidence type="ECO:0000313" key="3">
    <source>
        <dbReference type="Proteomes" id="UP000246964"/>
    </source>
</evidence>
<evidence type="ECO:0000256" key="1">
    <source>
        <dbReference type="SAM" id="Phobius"/>
    </source>
</evidence>
<evidence type="ECO:0000313" key="2">
    <source>
        <dbReference type="EMBL" id="PWW14415.1"/>
    </source>
</evidence>
<feature type="transmembrane region" description="Helical" evidence="1">
    <location>
        <begin position="48"/>
        <end position="65"/>
    </location>
</feature>
<sequence>MTNDANASKPIASAETIRTFRVMALTGYIGLLLFMVLWQLFYTQTSELSLTFRLLFWVLPLLFAAPGIIRGKPYTHAWANFILMWYFLHSLTLLWVATEAKYLAVAELVLTCIAFVGCTGYARTQGRAQGLGLKKLKDQT</sequence>
<feature type="transmembrane region" description="Helical" evidence="1">
    <location>
        <begin position="20"/>
        <end position="42"/>
    </location>
</feature>
<name>A0A317QCA8_9GAMM</name>
<dbReference type="Pfam" id="PF09842">
    <property type="entry name" value="DUF2069"/>
    <property type="match status" value="1"/>
</dbReference>
<comment type="caution">
    <text evidence="2">The sequence shown here is derived from an EMBL/GenBank/DDBJ whole genome shotgun (WGS) entry which is preliminary data.</text>
</comment>
<organism evidence="2 3">
    <name type="scientific">Pseudidiomarina maritima</name>
    <dbReference type="NCBI Taxonomy" id="519453"/>
    <lineage>
        <taxon>Bacteria</taxon>
        <taxon>Pseudomonadati</taxon>
        <taxon>Pseudomonadota</taxon>
        <taxon>Gammaproteobacteria</taxon>
        <taxon>Alteromonadales</taxon>
        <taxon>Idiomarinaceae</taxon>
        <taxon>Pseudidiomarina</taxon>
    </lineage>
</organism>
<keyword evidence="1" id="KW-0812">Transmembrane</keyword>
<keyword evidence="1" id="KW-1133">Transmembrane helix</keyword>
<proteinExistence type="predicted"/>
<accession>A0A317QCA8</accession>
<dbReference type="EMBL" id="QGTT01000003">
    <property type="protein sequence ID" value="PWW14415.1"/>
    <property type="molecule type" value="Genomic_DNA"/>
</dbReference>
<dbReference type="Proteomes" id="UP000246964">
    <property type="component" value="Unassembled WGS sequence"/>
</dbReference>
<dbReference type="InterPro" id="IPR018643">
    <property type="entry name" value="DUF2069_membrane"/>
</dbReference>
<dbReference type="AlphaFoldDB" id="A0A317QCA8"/>
<reference evidence="2 3" key="1">
    <citation type="submission" date="2018-05" db="EMBL/GenBank/DDBJ databases">
        <title>Freshwater and sediment microbial communities from various areas in North America, analyzing microbe dynamics in response to fracking.</title>
        <authorList>
            <person name="Lamendella R."/>
        </authorList>
    </citation>
    <scope>NUCLEOTIDE SEQUENCE [LARGE SCALE GENOMIC DNA]</scope>
    <source>
        <strain evidence="2 3">125B1</strain>
    </source>
</reference>
<feature type="transmembrane region" description="Helical" evidence="1">
    <location>
        <begin position="77"/>
        <end position="96"/>
    </location>
</feature>
<keyword evidence="1" id="KW-0472">Membrane</keyword>